<accession>A0A974SKC2</accession>
<dbReference type="AlphaFoldDB" id="A0A974SKC2"/>
<gene>
    <name evidence="2" type="ORF">EZH22_10575</name>
</gene>
<evidence type="ECO:0000313" key="3">
    <source>
        <dbReference type="Proteomes" id="UP000596427"/>
    </source>
</evidence>
<dbReference type="RefSeq" id="WP_203195594.1">
    <property type="nucleotide sequence ID" value="NZ_CP063362.1"/>
</dbReference>
<dbReference type="Proteomes" id="UP000596427">
    <property type="component" value="Chromosome"/>
</dbReference>
<dbReference type="InterPro" id="IPR036866">
    <property type="entry name" value="RibonucZ/Hydroxyglut_hydro"/>
</dbReference>
<organism evidence="2 3">
    <name type="scientific">Xanthobacter dioxanivorans</name>
    <dbReference type="NCBI Taxonomy" id="2528964"/>
    <lineage>
        <taxon>Bacteria</taxon>
        <taxon>Pseudomonadati</taxon>
        <taxon>Pseudomonadota</taxon>
        <taxon>Alphaproteobacteria</taxon>
        <taxon>Hyphomicrobiales</taxon>
        <taxon>Xanthobacteraceae</taxon>
        <taxon>Xanthobacter</taxon>
    </lineage>
</organism>
<feature type="domain" description="Metallo-beta-lactamase" evidence="1">
    <location>
        <begin position="29"/>
        <end position="88"/>
    </location>
</feature>
<dbReference type="SUPFAM" id="SSF56281">
    <property type="entry name" value="Metallo-hydrolase/oxidoreductase"/>
    <property type="match status" value="1"/>
</dbReference>
<dbReference type="InterPro" id="IPR001279">
    <property type="entry name" value="Metallo-B-lactamas"/>
</dbReference>
<dbReference type="KEGG" id="xdi:EZH22_10575"/>
<evidence type="ECO:0000313" key="2">
    <source>
        <dbReference type="EMBL" id="QRG08680.1"/>
    </source>
</evidence>
<dbReference type="PANTHER" id="PTHR30619:SF1">
    <property type="entry name" value="RECOMBINATION PROTEIN 2"/>
    <property type="match status" value="1"/>
</dbReference>
<sequence>MTGVSVDIRCYCHGLGDCMLLSLPRADGSAFWMLIDCGIHSAARGGADKIREIVADIAERTGGHIDVIVGTHEHWDHLSGFIQAAEAFASLTVGEVWFSWAENSADPDARKLDKYKADAASALAAASFRMAGVEELEETAKGIDALLGFVFGAKGEKVRDARERLRRLAPVVRHLEPGTLAPLDSVPAVRVYVLGPPRDPRLLGIEDILSETYALGGRSASAAPLANAFDLNAATLRIDDDPSAPFDGTMGLPLADLARGKWPEDAATAAFFWSHYFGPEATGAAERDQAWRRIDTDWLVSSVDLALQLDARTNNTSLVLALEIVETGRVLLFAADAQVGNWLSWSQVTFPATSGRPAQTADDLLRRTVFYKVGHHGSRNATRAAALEMMDHSALVAFSPTDESLAGKVGWKDFPAPKTSARLREITSGRFIQSDADWIHDASLSVPITLGGALRAIRVQHGKYVDLTLG</sequence>
<proteinExistence type="predicted"/>
<dbReference type="PANTHER" id="PTHR30619">
    <property type="entry name" value="DNA INTERNALIZATION/COMPETENCE PROTEIN COMEC/REC2"/>
    <property type="match status" value="1"/>
</dbReference>
<dbReference type="Gene3D" id="3.60.15.10">
    <property type="entry name" value="Ribonuclease Z/Hydroxyacylglutathione hydrolase-like"/>
    <property type="match status" value="1"/>
</dbReference>
<keyword evidence="3" id="KW-1185">Reference proteome</keyword>
<dbReference type="Pfam" id="PF00753">
    <property type="entry name" value="Lactamase_B"/>
    <property type="match status" value="1"/>
</dbReference>
<protein>
    <submittedName>
        <fullName evidence="2">MBL fold metallo-hydrolase</fullName>
    </submittedName>
</protein>
<name>A0A974SKC2_9HYPH</name>
<evidence type="ECO:0000259" key="1">
    <source>
        <dbReference type="Pfam" id="PF00753"/>
    </source>
</evidence>
<dbReference type="InterPro" id="IPR052159">
    <property type="entry name" value="Competence_DNA_uptake"/>
</dbReference>
<dbReference type="EMBL" id="CP063362">
    <property type="protein sequence ID" value="QRG08680.1"/>
    <property type="molecule type" value="Genomic_DNA"/>
</dbReference>
<reference evidence="2 3" key="1">
    <citation type="submission" date="2020-10" db="EMBL/GenBank/DDBJ databases">
        <title>Degradation of 1,4-Dioxane by Xanthobacter sp. YN2, via a Novel Group-2 Soluble Di-Iron Monooxygenase.</title>
        <authorList>
            <person name="Ma F."/>
            <person name="Wang Y."/>
            <person name="Yang J."/>
            <person name="Guo H."/>
            <person name="Su D."/>
            <person name="Yu L."/>
        </authorList>
    </citation>
    <scope>NUCLEOTIDE SEQUENCE [LARGE SCALE GENOMIC DNA]</scope>
    <source>
        <strain evidence="2 3">YN2</strain>
    </source>
</reference>